<keyword evidence="6 9" id="KW-0472">Membrane</keyword>
<feature type="region of interest" description="Disordered" evidence="8">
    <location>
        <begin position="1"/>
        <end position="21"/>
    </location>
</feature>
<dbReference type="GO" id="GO:0022857">
    <property type="term" value="F:transmembrane transporter activity"/>
    <property type="evidence" value="ECO:0007669"/>
    <property type="project" value="InterPro"/>
</dbReference>
<dbReference type="InterPro" id="IPR003400">
    <property type="entry name" value="ExbD"/>
</dbReference>
<evidence type="ECO:0000256" key="5">
    <source>
        <dbReference type="ARBA" id="ARBA00022989"/>
    </source>
</evidence>
<keyword evidence="4 7" id="KW-0812">Transmembrane</keyword>
<evidence type="ECO:0000256" key="9">
    <source>
        <dbReference type="SAM" id="Phobius"/>
    </source>
</evidence>
<dbReference type="EMBL" id="SJPX01000001">
    <property type="protein sequence ID" value="TWU58045.1"/>
    <property type="molecule type" value="Genomic_DNA"/>
</dbReference>
<feature type="transmembrane region" description="Helical" evidence="9">
    <location>
        <begin position="23"/>
        <end position="43"/>
    </location>
</feature>
<comment type="subcellular location">
    <subcellularLocation>
        <location evidence="1">Cell membrane</location>
        <topology evidence="1">Single-pass membrane protein</topology>
    </subcellularLocation>
    <subcellularLocation>
        <location evidence="7">Cell membrane</location>
        <topology evidence="7">Single-pass type II membrane protein</topology>
    </subcellularLocation>
</comment>
<dbReference type="Gene3D" id="3.30.420.270">
    <property type="match status" value="1"/>
</dbReference>
<name>A0A5C6F9G5_9BACT</name>
<dbReference type="GO" id="GO:0015031">
    <property type="term" value="P:protein transport"/>
    <property type="evidence" value="ECO:0007669"/>
    <property type="project" value="UniProtKB-KW"/>
</dbReference>
<accession>A0A5C6F9G5</accession>
<evidence type="ECO:0000256" key="8">
    <source>
        <dbReference type="SAM" id="MobiDB-lite"/>
    </source>
</evidence>
<protein>
    <submittedName>
        <fullName evidence="10">Biopolymer transport protein ExbD</fullName>
    </submittedName>
</protein>
<dbReference type="Pfam" id="PF02472">
    <property type="entry name" value="ExbD"/>
    <property type="match status" value="1"/>
</dbReference>
<dbReference type="GO" id="GO:0005886">
    <property type="term" value="C:plasma membrane"/>
    <property type="evidence" value="ECO:0007669"/>
    <property type="project" value="UniProtKB-SubCell"/>
</dbReference>
<evidence type="ECO:0000256" key="6">
    <source>
        <dbReference type="ARBA" id="ARBA00023136"/>
    </source>
</evidence>
<evidence type="ECO:0000256" key="7">
    <source>
        <dbReference type="RuleBase" id="RU003879"/>
    </source>
</evidence>
<evidence type="ECO:0000256" key="3">
    <source>
        <dbReference type="ARBA" id="ARBA00022475"/>
    </source>
</evidence>
<keyword evidence="5 9" id="KW-1133">Transmembrane helix</keyword>
<gene>
    <name evidence="10" type="ORF">Poly59_09540</name>
</gene>
<dbReference type="Proteomes" id="UP000317977">
    <property type="component" value="Unassembled WGS sequence"/>
</dbReference>
<evidence type="ECO:0000256" key="1">
    <source>
        <dbReference type="ARBA" id="ARBA00004162"/>
    </source>
</evidence>
<dbReference type="PANTHER" id="PTHR30558:SF3">
    <property type="entry name" value="BIOPOLYMER TRANSPORT PROTEIN EXBD-RELATED"/>
    <property type="match status" value="1"/>
</dbReference>
<comment type="similarity">
    <text evidence="2 7">Belongs to the ExbD/TolR family.</text>
</comment>
<dbReference type="PANTHER" id="PTHR30558">
    <property type="entry name" value="EXBD MEMBRANE COMPONENT OF PMF-DRIVEN MACROMOLECULE IMPORT SYSTEM"/>
    <property type="match status" value="1"/>
</dbReference>
<keyword evidence="7" id="KW-0813">Transport</keyword>
<proteinExistence type="inferred from homology"/>
<evidence type="ECO:0000313" key="11">
    <source>
        <dbReference type="Proteomes" id="UP000317977"/>
    </source>
</evidence>
<keyword evidence="11" id="KW-1185">Reference proteome</keyword>
<dbReference type="AlphaFoldDB" id="A0A5C6F9G5"/>
<comment type="caution">
    <text evidence="10">The sequence shown here is derived from an EMBL/GenBank/DDBJ whole genome shotgun (WGS) entry which is preliminary data.</text>
</comment>
<sequence>MSYHGSMRVPQSHGYGSNRRTPVGANMTPMIDVVFLLIIFFLVSSHLARQENHLPLELPVASSFDPMDLEKSPLTISVDGKAQILISGKIVAATQLEPVFADLIRRSGADAAIRIRCEGAVQYQYVEPILRQAALAGITDAAIAVREESAK</sequence>
<organism evidence="10 11">
    <name type="scientific">Rubripirellula reticaptiva</name>
    <dbReference type="NCBI Taxonomy" id="2528013"/>
    <lineage>
        <taxon>Bacteria</taxon>
        <taxon>Pseudomonadati</taxon>
        <taxon>Planctomycetota</taxon>
        <taxon>Planctomycetia</taxon>
        <taxon>Pirellulales</taxon>
        <taxon>Pirellulaceae</taxon>
        <taxon>Rubripirellula</taxon>
    </lineage>
</organism>
<evidence type="ECO:0000256" key="2">
    <source>
        <dbReference type="ARBA" id="ARBA00005811"/>
    </source>
</evidence>
<evidence type="ECO:0000313" key="10">
    <source>
        <dbReference type="EMBL" id="TWU58045.1"/>
    </source>
</evidence>
<keyword evidence="7" id="KW-0653">Protein transport</keyword>
<evidence type="ECO:0000256" key="4">
    <source>
        <dbReference type="ARBA" id="ARBA00022692"/>
    </source>
</evidence>
<keyword evidence="3" id="KW-1003">Cell membrane</keyword>
<reference evidence="10 11" key="1">
    <citation type="submission" date="2019-02" db="EMBL/GenBank/DDBJ databases">
        <title>Deep-cultivation of Planctomycetes and their phenomic and genomic characterization uncovers novel biology.</title>
        <authorList>
            <person name="Wiegand S."/>
            <person name="Jogler M."/>
            <person name="Boedeker C."/>
            <person name="Pinto D."/>
            <person name="Vollmers J."/>
            <person name="Rivas-Marin E."/>
            <person name="Kohn T."/>
            <person name="Peeters S.H."/>
            <person name="Heuer A."/>
            <person name="Rast P."/>
            <person name="Oberbeckmann S."/>
            <person name="Bunk B."/>
            <person name="Jeske O."/>
            <person name="Meyerdierks A."/>
            <person name="Storesund J.E."/>
            <person name="Kallscheuer N."/>
            <person name="Luecker S."/>
            <person name="Lage O.M."/>
            <person name="Pohl T."/>
            <person name="Merkel B.J."/>
            <person name="Hornburger P."/>
            <person name="Mueller R.-W."/>
            <person name="Bruemmer F."/>
            <person name="Labrenz M."/>
            <person name="Spormann A.M."/>
            <person name="Op Den Camp H."/>
            <person name="Overmann J."/>
            <person name="Amann R."/>
            <person name="Jetten M.S.M."/>
            <person name="Mascher T."/>
            <person name="Medema M.H."/>
            <person name="Devos D.P."/>
            <person name="Kaster A.-K."/>
            <person name="Ovreas L."/>
            <person name="Rohde M."/>
            <person name="Galperin M.Y."/>
            <person name="Jogler C."/>
        </authorList>
    </citation>
    <scope>NUCLEOTIDE SEQUENCE [LARGE SCALE GENOMIC DNA]</scope>
    <source>
        <strain evidence="10 11">Poly59</strain>
    </source>
</reference>